<dbReference type="InterPro" id="IPR036485">
    <property type="entry name" value="Glu_synth_asu_C_sf"/>
</dbReference>
<name>A0A0F8XDU2_9ZZZZ</name>
<gene>
    <name evidence="4" type="ORF">LCGC14_2958310</name>
</gene>
<dbReference type="SUPFAM" id="SSF69336">
    <property type="entry name" value="Alpha subunit of glutamate synthase, C-terminal domain"/>
    <property type="match status" value="1"/>
</dbReference>
<dbReference type="Pfam" id="PF01493">
    <property type="entry name" value="GXGXG"/>
    <property type="match status" value="1"/>
</dbReference>
<dbReference type="Gene3D" id="2.160.20.60">
    <property type="entry name" value="Glutamate synthase, alpha subunit, C-terminal domain"/>
    <property type="match status" value="1"/>
</dbReference>
<dbReference type="EMBL" id="LAZR01059809">
    <property type="protein sequence ID" value="KKK67013.1"/>
    <property type="molecule type" value="Genomic_DNA"/>
</dbReference>
<feature type="non-terminal residue" evidence="4">
    <location>
        <position position="1"/>
    </location>
</feature>
<reference evidence="4" key="1">
    <citation type="journal article" date="2015" name="Nature">
        <title>Complex archaea that bridge the gap between prokaryotes and eukaryotes.</title>
        <authorList>
            <person name="Spang A."/>
            <person name="Saw J.H."/>
            <person name="Jorgensen S.L."/>
            <person name="Zaremba-Niedzwiedzka K."/>
            <person name="Martijn J."/>
            <person name="Lind A.E."/>
            <person name="van Eijk R."/>
            <person name="Schleper C."/>
            <person name="Guy L."/>
            <person name="Ettema T.J."/>
        </authorList>
    </citation>
    <scope>NUCLEOTIDE SEQUENCE</scope>
</reference>
<comment type="caution">
    <text evidence="4">The sequence shown here is derived from an EMBL/GenBank/DDBJ whole genome shotgun (WGS) entry which is preliminary data.</text>
</comment>
<evidence type="ECO:0000256" key="1">
    <source>
        <dbReference type="ARBA" id="ARBA00009716"/>
    </source>
</evidence>
<dbReference type="InterPro" id="IPR013785">
    <property type="entry name" value="Aldolase_TIM"/>
</dbReference>
<protein>
    <recommendedName>
        <fullName evidence="5">Glutamate synthase domain-containing protein</fullName>
    </recommendedName>
</protein>
<dbReference type="Pfam" id="PF01645">
    <property type="entry name" value="Glu_synthase"/>
    <property type="match status" value="1"/>
</dbReference>
<dbReference type="PANTHER" id="PTHR43100">
    <property type="entry name" value="GLUTAMATE SYNTHASE [NADPH] SMALL CHAIN"/>
    <property type="match status" value="1"/>
</dbReference>
<dbReference type="GO" id="GO:0015930">
    <property type="term" value="F:glutamate synthase activity"/>
    <property type="evidence" value="ECO:0007669"/>
    <property type="project" value="InterPro"/>
</dbReference>
<dbReference type="GO" id="GO:0006537">
    <property type="term" value="P:glutamate biosynthetic process"/>
    <property type="evidence" value="ECO:0007669"/>
    <property type="project" value="InterPro"/>
</dbReference>
<accession>A0A0F8XDU2</accession>
<dbReference type="InterPro" id="IPR002932">
    <property type="entry name" value="Glu_synthdom"/>
</dbReference>
<feature type="domain" description="Glutamate synthase alpha subunit C-terminal" evidence="2">
    <location>
        <begin position="159"/>
        <end position="262"/>
    </location>
</feature>
<dbReference type="AlphaFoldDB" id="A0A0F8XDU2"/>
<dbReference type="InterPro" id="IPR002489">
    <property type="entry name" value="Glu_synth_asu_C"/>
</dbReference>
<comment type="similarity">
    <text evidence="1">Belongs to the glutamate synthase family.</text>
</comment>
<dbReference type="SUPFAM" id="SSF51395">
    <property type="entry name" value="FMN-linked oxidoreductases"/>
    <property type="match status" value="1"/>
</dbReference>
<sequence length="262" mass="28889">DVVIAALLGAEQFGFGTTALVAIGCTLLRKCHQGACPFGIGTQEPELRKRFAGKPEYVERFMYFVAGEVRQIMAQLGFKRFEEMVGRVERLQMSRAIEHWKAKGLDFSAIFHQPDISDGKKIRLSNAQPGKINDHLDWQILEKAKSAVEKKEKTVIEMPILNTNRTIGAILSNRIVNKYGPKGLPDGTLEIVLRGSAGQSFGAFLAPGVTLRLIGESNDYLGKGLSGGRIIVVTPERSPFVAHENIIVGNTPLRRDQRGSLY</sequence>
<dbReference type="InterPro" id="IPR051394">
    <property type="entry name" value="Glutamate_Synthase"/>
</dbReference>
<feature type="domain" description="Glutamate synthase" evidence="3">
    <location>
        <begin position="1"/>
        <end position="78"/>
    </location>
</feature>
<organism evidence="4">
    <name type="scientific">marine sediment metagenome</name>
    <dbReference type="NCBI Taxonomy" id="412755"/>
    <lineage>
        <taxon>unclassified sequences</taxon>
        <taxon>metagenomes</taxon>
        <taxon>ecological metagenomes</taxon>
    </lineage>
</organism>
<dbReference type="Gene3D" id="3.20.20.70">
    <property type="entry name" value="Aldolase class I"/>
    <property type="match status" value="1"/>
</dbReference>
<evidence type="ECO:0000259" key="2">
    <source>
        <dbReference type="Pfam" id="PF01493"/>
    </source>
</evidence>
<dbReference type="PANTHER" id="PTHR43100:SF1">
    <property type="entry name" value="GLUTAMATE SYNTHASE [NADPH] SMALL CHAIN"/>
    <property type="match status" value="1"/>
</dbReference>
<evidence type="ECO:0000313" key="4">
    <source>
        <dbReference type="EMBL" id="KKK67013.1"/>
    </source>
</evidence>
<proteinExistence type="inferred from homology"/>
<evidence type="ECO:0008006" key="5">
    <source>
        <dbReference type="Google" id="ProtNLM"/>
    </source>
</evidence>
<evidence type="ECO:0000259" key="3">
    <source>
        <dbReference type="Pfam" id="PF01645"/>
    </source>
</evidence>